<accession>A0ABV2JCQ2</accession>
<keyword evidence="1" id="KW-0472">Membrane</keyword>
<dbReference type="Proteomes" id="UP001549037">
    <property type="component" value="Unassembled WGS sequence"/>
</dbReference>
<sequence length="193" mass="20824">MKKTEYLAQLEKYLKKLPHEDYLEAMEYFNEYFDEAGPEAEEAVIAELGTPKEAAHELITNLLDKQFDQQVETPKRSPKEIVSLIILAILAAPVAFPLAISILAISFAFIVAILAVLFALLMTGLGFIITSGVTFYETLTNLSGASSSLAFGIGISLGLLGGGILLTLITITLGKWTGRLTVKGLRAAFKGGK</sequence>
<name>A0ABV2JCQ2_9STRE</name>
<dbReference type="Pfam" id="PF22564">
    <property type="entry name" value="HAAS"/>
    <property type="match status" value="1"/>
</dbReference>
<dbReference type="EMBL" id="JBEPLN010000002">
    <property type="protein sequence ID" value="MET3633533.1"/>
    <property type="molecule type" value="Genomic_DNA"/>
</dbReference>
<dbReference type="RefSeq" id="WP_354367177.1">
    <property type="nucleotide sequence ID" value="NZ_JBEPLN010000002.1"/>
</dbReference>
<feature type="transmembrane region" description="Helical" evidence="1">
    <location>
        <begin position="107"/>
        <end position="129"/>
    </location>
</feature>
<protein>
    <submittedName>
        <fullName evidence="2">Membrane protein</fullName>
    </submittedName>
</protein>
<proteinExistence type="predicted"/>
<evidence type="ECO:0000256" key="1">
    <source>
        <dbReference type="SAM" id="Phobius"/>
    </source>
</evidence>
<keyword evidence="3" id="KW-1185">Reference proteome</keyword>
<gene>
    <name evidence="2" type="ORF">ABID28_000163</name>
</gene>
<feature type="transmembrane region" description="Helical" evidence="1">
    <location>
        <begin position="81"/>
        <end position="100"/>
    </location>
</feature>
<keyword evidence="1" id="KW-1133">Transmembrane helix</keyword>
<evidence type="ECO:0000313" key="2">
    <source>
        <dbReference type="EMBL" id="MET3633533.1"/>
    </source>
</evidence>
<keyword evidence="1" id="KW-0812">Transmembrane</keyword>
<reference evidence="2 3" key="1">
    <citation type="submission" date="2024-06" db="EMBL/GenBank/DDBJ databases">
        <title>Genomic Encyclopedia of Type Strains, Phase IV (KMG-IV): sequencing the most valuable type-strain genomes for metagenomic binning, comparative biology and taxonomic classification.</title>
        <authorList>
            <person name="Goeker M."/>
        </authorList>
    </citation>
    <scope>NUCLEOTIDE SEQUENCE [LARGE SCALE GENOMIC DNA]</scope>
    <source>
        <strain evidence="2 3">DSM 28302</strain>
    </source>
</reference>
<feature type="transmembrane region" description="Helical" evidence="1">
    <location>
        <begin position="149"/>
        <end position="173"/>
    </location>
</feature>
<organism evidence="2 3">
    <name type="scientific">Streptococcus porcorum</name>
    <dbReference type="NCBI Taxonomy" id="701526"/>
    <lineage>
        <taxon>Bacteria</taxon>
        <taxon>Bacillati</taxon>
        <taxon>Bacillota</taxon>
        <taxon>Bacilli</taxon>
        <taxon>Lactobacillales</taxon>
        <taxon>Streptococcaceae</taxon>
        <taxon>Streptococcus</taxon>
    </lineage>
</organism>
<evidence type="ECO:0000313" key="3">
    <source>
        <dbReference type="Proteomes" id="UP001549037"/>
    </source>
</evidence>
<comment type="caution">
    <text evidence="2">The sequence shown here is derived from an EMBL/GenBank/DDBJ whole genome shotgun (WGS) entry which is preliminary data.</text>
</comment>